<accession>A0A0C9YU35</accession>
<gene>
    <name evidence="1" type="ORF">PISMIDRAFT_15042</name>
</gene>
<dbReference type="HOGENOM" id="CLU_174207_0_0_1"/>
<evidence type="ECO:0000313" key="2">
    <source>
        <dbReference type="Proteomes" id="UP000054018"/>
    </source>
</evidence>
<protein>
    <submittedName>
        <fullName evidence="1">Uncharacterized protein</fullName>
    </submittedName>
</protein>
<dbReference type="Proteomes" id="UP000054018">
    <property type="component" value="Unassembled WGS sequence"/>
</dbReference>
<keyword evidence="2" id="KW-1185">Reference proteome</keyword>
<dbReference type="AlphaFoldDB" id="A0A0C9YU35"/>
<reference evidence="1 2" key="1">
    <citation type="submission" date="2014-04" db="EMBL/GenBank/DDBJ databases">
        <authorList>
            <consortium name="DOE Joint Genome Institute"/>
            <person name="Kuo A."/>
            <person name="Kohler A."/>
            <person name="Costa M.D."/>
            <person name="Nagy L.G."/>
            <person name="Floudas D."/>
            <person name="Copeland A."/>
            <person name="Barry K.W."/>
            <person name="Cichocki N."/>
            <person name="Veneault-Fourrey C."/>
            <person name="LaButti K."/>
            <person name="Lindquist E.A."/>
            <person name="Lipzen A."/>
            <person name="Lundell T."/>
            <person name="Morin E."/>
            <person name="Murat C."/>
            <person name="Sun H."/>
            <person name="Tunlid A."/>
            <person name="Henrissat B."/>
            <person name="Grigoriev I.V."/>
            <person name="Hibbett D.S."/>
            <person name="Martin F."/>
            <person name="Nordberg H.P."/>
            <person name="Cantor M.N."/>
            <person name="Hua S.X."/>
        </authorList>
    </citation>
    <scope>NUCLEOTIDE SEQUENCE [LARGE SCALE GENOMIC DNA]</scope>
    <source>
        <strain evidence="1 2">441</strain>
    </source>
</reference>
<reference evidence="2" key="2">
    <citation type="submission" date="2015-01" db="EMBL/GenBank/DDBJ databases">
        <title>Evolutionary Origins and Diversification of the Mycorrhizal Mutualists.</title>
        <authorList>
            <consortium name="DOE Joint Genome Institute"/>
            <consortium name="Mycorrhizal Genomics Consortium"/>
            <person name="Kohler A."/>
            <person name="Kuo A."/>
            <person name="Nagy L.G."/>
            <person name="Floudas D."/>
            <person name="Copeland A."/>
            <person name="Barry K.W."/>
            <person name="Cichocki N."/>
            <person name="Veneault-Fourrey C."/>
            <person name="LaButti K."/>
            <person name="Lindquist E.A."/>
            <person name="Lipzen A."/>
            <person name="Lundell T."/>
            <person name="Morin E."/>
            <person name="Murat C."/>
            <person name="Riley R."/>
            <person name="Ohm R."/>
            <person name="Sun H."/>
            <person name="Tunlid A."/>
            <person name="Henrissat B."/>
            <person name="Grigoriev I.V."/>
            <person name="Hibbett D.S."/>
            <person name="Martin F."/>
        </authorList>
    </citation>
    <scope>NUCLEOTIDE SEQUENCE [LARGE SCALE GENOMIC DNA]</scope>
    <source>
        <strain evidence="2">441</strain>
    </source>
</reference>
<evidence type="ECO:0000313" key="1">
    <source>
        <dbReference type="EMBL" id="KIK17534.1"/>
    </source>
</evidence>
<proteinExistence type="predicted"/>
<sequence>MNITIVHSSAVYDQPPLKFVGFVPALLYLQNLRAGLVQGGSARAEPNALSHTSVATVGQPSATIALCRPMSANPRSLSAHLHLCPLASVSVGDRWRRTELNTMVMSVSA</sequence>
<organism evidence="1 2">
    <name type="scientific">Pisolithus microcarpus 441</name>
    <dbReference type="NCBI Taxonomy" id="765257"/>
    <lineage>
        <taxon>Eukaryota</taxon>
        <taxon>Fungi</taxon>
        <taxon>Dikarya</taxon>
        <taxon>Basidiomycota</taxon>
        <taxon>Agaricomycotina</taxon>
        <taxon>Agaricomycetes</taxon>
        <taxon>Agaricomycetidae</taxon>
        <taxon>Boletales</taxon>
        <taxon>Sclerodermatineae</taxon>
        <taxon>Pisolithaceae</taxon>
        <taxon>Pisolithus</taxon>
    </lineage>
</organism>
<dbReference type="EMBL" id="KN833825">
    <property type="protein sequence ID" value="KIK17534.1"/>
    <property type="molecule type" value="Genomic_DNA"/>
</dbReference>
<name>A0A0C9YU35_9AGAM</name>